<dbReference type="PANTHER" id="PTHR32166:SF88">
    <property type="entry name" value="HAT TRANSPOSON SUPERFAMILY"/>
    <property type="match status" value="1"/>
</dbReference>
<keyword evidence="2" id="KW-1185">Reference proteome</keyword>
<feature type="domain" description="DUF659" evidence="1">
    <location>
        <begin position="112"/>
        <end position="204"/>
    </location>
</feature>
<evidence type="ECO:0000259" key="1">
    <source>
        <dbReference type="Pfam" id="PF04937"/>
    </source>
</evidence>
<proteinExistence type="predicted"/>
<evidence type="ECO:0000313" key="3">
    <source>
        <dbReference type="RefSeq" id="XP_019703450.1"/>
    </source>
</evidence>
<dbReference type="AlphaFoldDB" id="A0A6J0PE92"/>
<dbReference type="Proteomes" id="UP000504607">
    <property type="component" value="Unplaced"/>
</dbReference>
<dbReference type="PANTHER" id="PTHR32166">
    <property type="entry name" value="OSJNBA0013A04.12 PROTEIN"/>
    <property type="match status" value="1"/>
</dbReference>
<organism evidence="2 3">
    <name type="scientific">Elaeis guineensis var. tenera</name>
    <name type="common">Oil palm</name>
    <dbReference type="NCBI Taxonomy" id="51953"/>
    <lineage>
        <taxon>Eukaryota</taxon>
        <taxon>Viridiplantae</taxon>
        <taxon>Streptophyta</taxon>
        <taxon>Embryophyta</taxon>
        <taxon>Tracheophyta</taxon>
        <taxon>Spermatophyta</taxon>
        <taxon>Magnoliopsida</taxon>
        <taxon>Liliopsida</taxon>
        <taxon>Arecaceae</taxon>
        <taxon>Arecoideae</taxon>
        <taxon>Cocoseae</taxon>
        <taxon>Elaeidinae</taxon>
        <taxon>Elaeis</taxon>
    </lineage>
</organism>
<dbReference type="InParanoid" id="A0A6J0PE92"/>
<dbReference type="RefSeq" id="XP_019703450.1">
    <property type="nucleotide sequence ID" value="XM_019847891.1"/>
</dbReference>
<protein>
    <submittedName>
        <fullName evidence="3">Uncharacterized protein LOC109505405</fullName>
    </submittedName>
</protein>
<reference evidence="3" key="1">
    <citation type="submission" date="2025-08" db="UniProtKB">
        <authorList>
            <consortium name="RefSeq"/>
        </authorList>
    </citation>
    <scope>IDENTIFICATION</scope>
</reference>
<dbReference type="Pfam" id="PF04937">
    <property type="entry name" value="DUF659"/>
    <property type="match status" value="1"/>
</dbReference>
<accession>A0A6J0PE92</accession>
<dbReference type="InterPro" id="IPR007021">
    <property type="entry name" value="DUF659"/>
</dbReference>
<name>A0A6J0PE92_ELAGV</name>
<sequence length="265" mass="29789">MKLACLYCGNSFAGGGINHFKQHLTGVKGEVEPCRKVPADIRHQMIQNIQAISEKKKRTKEMDEDYNPFSARHKEHEEQCMIDAIASMGPGYKASNFYSVRGYLLTKNVDDMKKGTIFLKSVDASDTSKTADMLYKLFKKIIMSVGFENVVHVVTDNAANYVAARKKLEQDFPTLFWSPCAAHCLNLIMQDIGKLVSVKNTVAHTAELMDKHLRSVFGLLDVIERYSFGNPTLQGNLTNEMMLFRNAENDFGRSSAINDRSHLAP</sequence>
<dbReference type="SUPFAM" id="SSF53098">
    <property type="entry name" value="Ribonuclease H-like"/>
    <property type="match status" value="1"/>
</dbReference>
<evidence type="ECO:0000313" key="2">
    <source>
        <dbReference type="Proteomes" id="UP000504607"/>
    </source>
</evidence>
<dbReference type="InterPro" id="IPR012337">
    <property type="entry name" value="RNaseH-like_sf"/>
</dbReference>
<gene>
    <name evidence="3" type="primary">LOC109505405</name>
</gene>
<feature type="non-terminal residue" evidence="3">
    <location>
        <position position="265"/>
    </location>
</feature>
<dbReference type="OrthoDB" id="784036at2759"/>